<keyword evidence="2" id="KW-1185">Reference proteome</keyword>
<dbReference type="Proteomes" id="UP000238479">
    <property type="component" value="Chromosome 1"/>
</dbReference>
<sequence length="65" mass="7299">MLKKAGTPKTHKLTGRAVLNPIRPLEPVISFLKIKTLSAIQVIQQWLSRSRLGSALRLSLLHPQF</sequence>
<evidence type="ECO:0000313" key="2">
    <source>
        <dbReference type="Proteomes" id="UP000238479"/>
    </source>
</evidence>
<dbReference type="Gramene" id="PRQ59252">
    <property type="protein sequence ID" value="PRQ59252"/>
    <property type="gene ID" value="RchiOBHm_Chr1g0368151"/>
</dbReference>
<dbReference type="EMBL" id="PDCK01000039">
    <property type="protein sequence ID" value="PRQ59252.1"/>
    <property type="molecule type" value="Genomic_DNA"/>
</dbReference>
<protein>
    <submittedName>
        <fullName evidence="1">Uncharacterized protein</fullName>
    </submittedName>
</protein>
<evidence type="ECO:0000313" key="1">
    <source>
        <dbReference type="EMBL" id="PRQ59252.1"/>
    </source>
</evidence>
<dbReference type="AlphaFoldDB" id="A0A2P6SKP7"/>
<proteinExistence type="predicted"/>
<comment type="caution">
    <text evidence="1">The sequence shown here is derived from an EMBL/GenBank/DDBJ whole genome shotgun (WGS) entry which is preliminary data.</text>
</comment>
<name>A0A2P6SKP7_ROSCH</name>
<reference evidence="1 2" key="1">
    <citation type="journal article" date="2018" name="Nat. Genet.">
        <title>The Rosa genome provides new insights in the design of modern roses.</title>
        <authorList>
            <person name="Bendahmane M."/>
        </authorList>
    </citation>
    <scope>NUCLEOTIDE SEQUENCE [LARGE SCALE GENOMIC DNA]</scope>
    <source>
        <strain evidence="2">cv. Old Blush</strain>
    </source>
</reference>
<organism evidence="1 2">
    <name type="scientific">Rosa chinensis</name>
    <name type="common">China rose</name>
    <dbReference type="NCBI Taxonomy" id="74649"/>
    <lineage>
        <taxon>Eukaryota</taxon>
        <taxon>Viridiplantae</taxon>
        <taxon>Streptophyta</taxon>
        <taxon>Embryophyta</taxon>
        <taxon>Tracheophyta</taxon>
        <taxon>Spermatophyta</taxon>
        <taxon>Magnoliopsida</taxon>
        <taxon>eudicotyledons</taxon>
        <taxon>Gunneridae</taxon>
        <taxon>Pentapetalae</taxon>
        <taxon>rosids</taxon>
        <taxon>fabids</taxon>
        <taxon>Rosales</taxon>
        <taxon>Rosaceae</taxon>
        <taxon>Rosoideae</taxon>
        <taxon>Rosoideae incertae sedis</taxon>
        <taxon>Rosa</taxon>
    </lineage>
</organism>
<accession>A0A2P6SKP7</accession>
<gene>
    <name evidence="1" type="ORF">RchiOBHm_Chr1g0368151</name>
</gene>